<proteinExistence type="inferred from homology"/>
<dbReference type="EMBL" id="DS999644">
    <property type="protein sequence ID" value="EFE76190.2"/>
    <property type="molecule type" value="Genomic_DNA"/>
</dbReference>
<dbReference type="InterPro" id="IPR036505">
    <property type="entry name" value="Amidase/PGRP_sf"/>
</dbReference>
<feature type="transmembrane region" description="Helical" evidence="3">
    <location>
        <begin position="73"/>
        <end position="93"/>
    </location>
</feature>
<keyword evidence="3" id="KW-0472">Membrane</keyword>
<gene>
    <name evidence="6" type="ORF">SSGG_03558</name>
</gene>
<dbReference type="GO" id="GO:0008270">
    <property type="term" value="F:zinc ion binding"/>
    <property type="evidence" value="ECO:0007669"/>
    <property type="project" value="InterPro"/>
</dbReference>
<dbReference type="Gene3D" id="3.40.80.10">
    <property type="entry name" value="Peptidoglycan recognition protein-like"/>
    <property type="match status" value="1"/>
</dbReference>
<dbReference type="GO" id="GO:0008745">
    <property type="term" value="F:N-acetylmuramoyl-L-alanine amidase activity"/>
    <property type="evidence" value="ECO:0007669"/>
    <property type="project" value="InterPro"/>
</dbReference>
<evidence type="ECO:0000256" key="1">
    <source>
        <dbReference type="ARBA" id="ARBA00007553"/>
    </source>
</evidence>
<dbReference type="Proteomes" id="UP000003986">
    <property type="component" value="Unassembled WGS sequence"/>
</dbReference>
<dbReference type="GO" id="GO:0009253">
    <property type="term" value="P:peptidoglycan catabolic process"/>
    <property type="evidence" value="ECO:0007669"/>
    <property type="project" value="InterPro"/>
</dbReference>
<evidence type="ECO:0000313" key="6">
    <source>
        <dbReference type="EMBL" id="EFE76190.2"/>
    </source>
</evidence>
<feature type="domain" description="Peptidoglycan recognition protein family" evidence="5">
    <location>
        <begin position="113"/>
        <end position="261"/>
    </location>
</feature>
<keyword evidence="3" id="KW-1133">Transmembrane helix</keyword>
<organism evidence="6 7">
    <name type="scientific">Streptomyces filamentosus NRRL 15998</name>
    <dbReference type="NCBI Taxonomy" id="457431"/>
    <lineage>
        <taxon>Bacteria</taxon>
        <taxon>Bacillati</taxon>
        <taxon>Actinomycetota</taxon>
        <taxon>Actinomycetes</taxon>
        <taxon>Kitasatosporales</taxon>
        <taxon>Streptomycetaceae</taxon>
        <taxon>Streptomyces</taxon>
    </lineage>
</organism>
<keyword evidence="3" id="KW-0812">Transmembrane</keyword>
<dbReference type="PANTHER" id="PTHR11022:SF41">
    <property type="entry name" value="PEPTIDOGLYCAN-RECOGNITION PROTEIN LC-RELATED"/>
    <property type="match status" value="1"/>
</dbReference>
<feature type="region of interest" description="Disordered" evidence="2">
    <location>
        <begin position="1"/>
        <end position="64"/>
    </location>
</feature>
<dbReference type="SMART" id="SM00701">
    <property type="entry name" value="PGRP"/>
    <property type="match status" value="1"/>
</dbReference>
<evidence type="ECO:0000256" key="2">
    <source>
        <dbReference type="SAM" id="MobiDB-lite"/>
    </source>
</evidence>
<dbReference type="AlphaFoldDB" id="D6ATY5"/>
<evidence type="ECO:0000259" key="5">
    <source>
        <dbReference type="SMART" id="SM00701"/>
    </source>
</evidence>
<dbReference type="InterPro" id="IPR006619">
    <property type="entry name" value="PGRP_domain_met/bac"/>
</dbReference>
<reference evidence="7" key="1">
    <citation type="submission" date="2008-10" db="EMBL/GenBank/DDBJ databases">
        <authorList>
            <person name="Molnar K."/>
        </authorList>
    </citation>
    <scope>NUCLEOTIDE SEQUENCE [LARGE SCALE GENOMIC DNA]</scope>
    <source>
        <strain evidence="7">NRRL 15998</strain>
    </source>
</reference>
<evidence type="ECO:0000313" key="7">
    <source>
        <dbReference type="Proteomes" id="UP000003986"/>
    </source>
</evidence>
<evidence type="ECO:0000259" key="4">
    <source>
        <dbReference type="SMART" id="SM00644"/>
    </source>
</evidence>
<dbReference type="InterPro" id="IPR015510">
    <property type="entry name" value="PGRP"/>
</dbReference>
<name>D6ATY5_STRFL</name>
<evidence type="ECO:0000256" key="3">
    <source>
        <dbReference type="SAM" id="Phobius"/>
    </source>
</evidence>
<dbReference type="InterPro" id="IPR002502">
    <property type="entry name" value="Amidase_domain"/>
</dbReference>
<dbReference type="SMART" id="SM00644">
    <property type="entry name" value="Ami_2"/>
    <property type="match status" value="1"/>
</dbReference>
<feature type="domain" description="N-acetylmuramoyl-L-alanine amidase" evidence="4">
    <location>
        <begin position="127"/>
        <end position="289"/>
    </location>
</feature>
<comment type="similarity">
    <text evidence="1">Belongs to the N-acetylmuramoyl-L-alanine amidase 2 family.</text>
</comment>
<protein>
    <recommendedName>
        <fullName evidence="8">N-acetylmuramoyl-L-alanine amidase</fullName>
    </recommendedName>
</protein>
<dbReference type="SUPFAM" id="SSF55846">
    <property type="entry name" value="N-acetylmuramoyl-L-alanine amidase-like"/>
    <property type="match status" value="1"/>
</dbReference>
<evidence type="ECO:0008006" key="8">
    <source>
        <dbReference type="Google" id="ProtNLM"/>
    </source>
</evidence>
<dbReference type="Pfam" id="PF01510">
    <property type="entry name" value="Amidase_2"/>
    <property type="match status" value="1"/>
</dbReference>
<dbReference type="CDD" id="cd06583">
    <property type="entry name" value="PGRP"/>
    <property type="match status" value="1"/>
</dbReference>
<sequence length="323" mass="34674">MGHGSSLRRAPPPGAGDDPDLIVRRPGESRIPGSAPGVWGRAGSPGRTSPERPAPLRTPRPGRRVESMWSRRLVLGVLVLPLALLVFGDGPAFRAPGAELATGPRPPRGLPQPAMVSRRDWHADEKLVREGPHYTGAARAVFIHHTGNPNDYDCADAPELIRAVQRDHIRQDGWDDIGYNFLVDRCGTIYEGRAGGVGRSVLGAHTKGFNADTVGIAAIGNFGPGAEVPKPMMDALVRLAAWKLRPGADPLGSVDLVSTNDESRFDEGQVARLHVISGHRDSFETRCPGDTLYALLPELRERAAKLRATAPGHSAAARLRPSF</sequence>
<reference evidence="7" key="2">
    <citation type="submission" date="2008-12" db="EMBL/GenBank/DDBJ databases">
        <title>Annotation of Streptomyces roseosporus strain NRRL 15998.</title>
        <authorList>
            <consortium name="The Broad Institute Genome Sequencing Platform"/>
            <consortium name="Broad Institute Microbial Sequencing Center"/>
            <person name="Fischbach M."/>
            <person name="Ward D."/>
            <person name="Young S."/>
            <person name="Kodira C.D."/>
            <person name="Zeng Q."/>
            <person name="Koehrsen M."/>
            <person name="Godfrey P."/>
            <person name="Alvarado L."/>
            <person name="Berlin A.M."/>
            <person name="Borenstein D."/>
            <person name="Chen Z."/>
            <person name="Engels R."/>
            <person name="Freedman E."/>
            <person name="Gellesch M."/>
            <person name="Goldberg J."/>
            <person name="Griggs A."/>
            <person name="Gujja S."/>
            <person name="Heiman D.I."/>
            <person name="Hepburn T.A."/>
            <person name="Howarth C."/>
            <person name="Jen D."/>
            <person name="Larson L."/>
            <person name="Lewis B."/>
            <person name="Mehta T."/>
            <person name="Park D."/>
            <person name="Pearson M."/>
            <person name="Roberts A."/>
            <person name="Saif S."/>
            <person name="Shea T.D."/>
            <person name="Shenoy N."/>
            <person name="Sisk P."/>
            <person name="Stolte C."/>
            <person name="Sykes S.N."/>
            <person name="Walk T."/>
            <person name="White J."/>
            <person name="Yandava C."/>
            <person name="Straight P."/>
            <person name="Clardy J."/>
            <person name="Hung D."/>
            <person name="Kolter R."/>
            <person name="Mekalanos J."/>
            <person name="Walker S."/>
            <person name="Walsh C.T."/>
            <person name="Wieland B.L.C."/>
            <person name="Ilzarbe M."/>
            <person name="Galagan J."/>
            <person name="Nusbaum C."/>
            <person name="Birren B."/>
        </authorList>
    </citation>
    <scope>NUCLEOTIDE SEQUENCE [LARGE SCALE GENOMIC DNA]</scope>
    <source>
        <strain evidence="7">NRRL 15998</strain>
    </source>
</reference>
<dbReference type="PANTHER" id="PTHR11022">
    <property type="entry name" value="PEPTIDOGLYCAN RECOGNITION PROTEIN"/>
    <property type="match status" value="1"/>
</dbReference>
<accession>D6ATY5</accession>